<keyword evidence="13" id="KW-0282">Flagellum</keyword>
<evidence type="ECO:0000256" key="9">
    <source>
        <dbReference type="ARBA" id="ARBA00023136"/>
    </source>
</evidence>
<comment type="caution">
    <text evidence="13">The sequence shown here is derived from an EMBL/GenBank/DDBJ whole genome shotgun (WGS) entry which is preliminary data.</text>
</comment>
<feature type="compositionally biased region" description="Basic and acidic residues" evidence="12">
    <location>
        <begin position="127"/>
        <end position="139"/>
    </location>
</feature>
<dbReference type="Gene3D" id="1.10.287.1700">
    <property type="match status" value="1"/>
</dbReference>
<dbReference type="GO" id="GO:0006935">
    <property type="term" value="P:chemotaxis"/>
    <property type="evidence" value="ECO:0007669"/>
    <property type="project" value="UniProtKB-KW"/>
</dbReference>
<feature type="region of interest" description="Disordered" evidence="12">
    <location>
        <begin position="127"/>
        <end position="155"/>
    </location>
</feature>
<keyword evidence="5" id="KW-1003">Cell membrane</keyword>
<evidence type="ECO:0000256" key="12">
    <source>
        <dbReference type="SAM" id="MobiDB-lite"/>
    </source>
</evidence>
<dbReference type="GO" id="GO:0044781">
    <property type="term" value="P:bacterial-type flagellum organization"/>
    <property type="evidence" value="ECO:0007669"/>
    <property type="project" value="UniProtKB-KW"/>
</dbReference>
<proteinExistence type="inferred from homology"/>
<keyword evidence="10" id="KW-1006">Bacterial flagellum protein export</keyword>
<dbReference type="InterPro" id="IPR052570">
    <property type="entry name" value="FliJ"/>
</dbReference>
<accession>A0A7Z0RVL0</accession>
<dbReference type="NCBIfam" id="TIGR02473">
    <property type="entry name" value="flagell_FliJ"/>
    <property type="match status" value="1"/>
</dbReference>
<sequence>MSTSQTGTSQLEMLSGLAKDARDQAGQLLAKERQTEQQTQAQLQALHRYRAEYSERLQTAMRQGIDPASMYNYQQFLASLDAALTRAQQALAEQQSRVEKSQEQWRQEQRKLSSYDTLASRRLLEAQRRSARQEQKINDDLVTSRMARQQSETPR</sequence>
<dbReference type="AlphaFoldDB" id="A0A7Z0RVL0"/>
<evidence type="ECO:0000256" key="10">
    <source>
        <dbReference type="ARBA" id="ARBA00023225"/>
    </source>
</evidence>
<dbReference type="Proteomes" id="UP000586119">
    <property type="component" value="Unassembled WGS sequence"/>
</dbReference>
<evidence type="ECO:0000256" key="3">
    <source>
        <dbReference type="ARBA" id="ARBA00020392"/>
    </source>
</evidence>
<keyword evidence="6" id="KW-0145">Chemotaxis</keyword>
<name>A0A7Z0RVL0_9GAMM</name>
<dbReference type="InterPro" id="IPR012823">
    <property type="entry name" value="Flagell_FliJ"/>
</dbReference>
<keyword evidence="4" id="KW-0813">Transport</keyword>
<dbReference type="PANTHER" id="PTHR38786:SF1">
    <property type="entry name" value="FLAGELLAR FLIJ PROTEIN"/>
    <property type="match status" value="1"/>
</dbReference>
<evidence type="ECO:0000256" key="6">
    <source>
        <dbReference type="ARBA" id="ARBA00022500"/>
    </source>
</evidence>
<dbReference type="Pfam" id="PF02050">
    <property type="entry name" value="FliJ"/>
    <property type="match status" value="1"/>
</dbReference>
<dbReference type="PRINTS" id="PR01004">
    <property type="entry name" value="FLGFLIJ"/>
</dbReference>
<evidence type="ECO:0000256" key="7">
    <source>
        <dbReference type="ARBA" id="ARBA00022795"/>
    </source>
</evidence>
<dbReference type="PIRSF" id="PIRSF019404">
    <property type="entry name" value="FliJ"/>
    <property type="match status" value="1"/>
</dbReference>
<evidence type="ECO:0000256" key="8">
    <source>
        <dbReference type="ARBA" id="ARBA00022927"/>
    </source>
</evidence>
<dbReference type="GO" id="GO:0005886">
    <property type="term" value="C:plasma membrane"/>
    <property type="evidence" value="ECO:0007669"/>
    <property type="project" value="UniProtKB-SubCell"/>
</dbReference>
<dbReference type="PANTHER" id="PTHR38786">
    <property type="entry name" value="FLAGELLAR FLIJ PROTEIN"/>
    <property type="match status" value="1"/>
</dbReference>
<feature type="coiled-coil region" evidence="11">
    <location>
        <begin position="77"/>
        <end position="111"/>
    </location>
</feature>
<dbReference type="InterPro" id="IPR018006">
    <property type="entry name" value="Flag_FliJ_proteobac"/>
</dbReference>
<evidence type="ECO:0000313" key="14">
    <source>
        <dbReference type="Proteomes" id="UP000586119"/>
    </source>
</evidence>
<keyword evidence="7" id="KW-1005">Bacterial flagellum biogenesis</keyword>
<comment type="subcellular location">
    <subcellularLocation>
        <location evidence="1">Cell membrane</location>
        <topology evidence="1">Peripheral membrane protein</topology>
        <orientation evidence="1">Cytoplasmic side</orientation>
    </subcellularLocation>
</comment>
<evidence type="ECO:0000256" key="11">
    <source>
        <dbReference type="SAM" id="Coils"/>
    </source>
</evidence>
<gene>
    <name evidence="13" type="primary">fliJ</name>
    <name evidence="13" type="ORF">HZS81_13175</name>
</gene>
<keyword evidence="13" id="KW-0969">Cilium</keyword>
<keyword evidence="11" id="KW-0175">Coiled coil</keyword>
<dbReference type="GO" id="GO:0003774">
    <property type="term" value="F:cytoskeletal motor activity"/>
    <property type="evidence" value="ECO:0007669"/>
    <property type="project" value="InterPro"/>
</dbReference>
<evidence type="ECO:0000256" key="1">
    <source>
        <dbReference type="ARBA" id="ARBA00004413"/>
    </source>
</evidence>
<dbReference type="GO" id="GO:0015031">
    <property type="term" value="P:protein transport"/>
    <property type="evidence" value="ECO:0007669"/>
    <property type="project" value="UniProtKB-KW"/>
</dbReference>
<dbReference type="GO" id="GO:0009288">
    <property type="term" value="C:bacterial-type flagellum"/>
    <property type="evidence" value="ECO:0007669"/>
    <property type="project" value="InterPro"/>
</dbReference>
<organism evidence="13 14">
    <name type="scientific">Vreelandella salicampi</name>
    <dbReference type="NCBI Taxonomy" id="1449798"/>
    <lineage>
        <taxon>Bacteria</taxon>
        <taxon>Pseudomonadati</taxon>
        <taxon>Pseudomonadota</taxon>
        <taxon>Gammaproteobacteria</taxon>
        <taxon>Oceanospirillales</taxon>
        <taxon>Halomonadaceae</taxon>
        <taxon>Vreelandella</taxon>
    </lineage>
</organism>
<keyword evidence="14" id="KW-1185">Reference proteome</keyword>
<evidence type="ECO:0000256" key="5">
    <source>
        <dbReference type="ARBA" id="ARBA00022475"/>
    </source>
</evidence>
<evidence type="ECO:0000256" key="2">
    <source>
        <dbReference type="ARBA" id="ARBA00010004"/>
    </source>
</evidence>
<reference evidence="13 14" key="1">
    <citation type="journal article" date="2015" name="Int. J. Syst. Evol. Microbiol.">
        <title>Halomonas salicampi sp. nov., a halotolerant and alkalitolerant bacterium isolated from a saltern soil.</title>
        <authorList>
            <person name="Lee J.C."/>
            <person name="Kim Y.S."/>
            <person name="Yun B.S."/>
            <person name="Whang K.S."/>
        </authorList>
    </citation>
    <scope>NUCLEOTIDE SEQUENCE [LARGE SCALE GENOMIC DNA]</scope>
    <source>
        <strain evidence="13 14">BH103</strain>
    </source>
</reference>
<comment type="similarity">
    <text evidence="2">Belongs to the FliJ family.</text>
</comment>
<dbReference type="InterPro" id="IPR053716">
    <property type="entry name" value="Flag_assembly_chemotaxis_eff"/>
</dbReference>
<dbReference type="GO" id="GO:0071973">
    <property type="term" value="P:bacterial-type flagellum-dependent cell motility"/>
    <property type="evidence" value="ECO:0007669"/>
    <property type="project" value="InterPro"/>
</dbReference>
<dbReference type="RefSeq" id="WP_179931035.1">
    <property type="nucleotide sequence ID" value="NZ_JACCDF010000012.1"/>
</dbReference>
<keyword evidence="8" id="KW-0653">Protein transport</keyword>
<protein>
    <recommendedName>
        <fullName evidence="3">Flagellar FliJ protein</fullName>
    </recommendedName>
</protein>
<feature type="compositionally biased region" description="Polar residues" evidence="12">
    <location>
        <begin position="146"/>
        <end position="155"/>
    </location>
</feature>
<evidence type="ECO:0000256" key="4">
    <source>
        <dbReference type="ARBA" id="ARBA00022448"/>
    </source>
</evidence>
<keyword evidence="9" id="KW-0472">Membrane</keyword>
<keyword evidence="13" id="KW-0966">Cell projection</keyword>
<evidence type="ECO:0000313" key="13">
    <source>
        <dbReference type="EMBL" id="NYS61703.1"/>
    </source>
</evidence>
<dbReference type="EMBL" id="JACCDF010000012">
    <property type="protein sequence ID" value="NYS61703.1"/>
    <property type="molecule type" value="Genomic_DNA"/>
</dbReference>